<keyword evidence="9 15" id="KW-0418">Kinase</keyword>
<keyword evidence="5 15" id="KW-1003">Cell membrane</keyword>
<feature type="active site" evidence="15">
    <location>
        <position position="166"/>
    </location>
</feature>
<sequence length="234" mass="27667">MDYYQFNQQFISDTQQSAIKTLLDTVSFFESEWLLGSSKGRGITWFLKTEQLMGVNSVKRHYYRGGLFGKLIKDSYFFTSFEQTRAVQEFNLLQKMSQEGLPIPRPIAVKITKKCCFYSADILIEKIENAQDLSQFLQKNRLSSQQYIEIGKLIKQLHQHQIHHSDLNIHNILFDENNNQFWLIDFDKCGIQQGDDWKSSNLERLLRSFNKEVQRLNIRFDKQDWQSLLVGYKS</sequence>
<dbReference type="GO" id="GO:0005524">
    <property type="term" value="F:ATP binding"/>
    <property type="evidence" value="ECO:0007669"/>
    <property type="project" value="UniProtKB-UniRule"/>
</dbReference>
<evidence type="ECO:0000256" key="13">
    <source>
        <dbReference type="ARBA" id="ARBA00029511"/>
    </source>
</evidence>
<keyword evidence="10 15" id="KW-0067">ATP-binding</keyword>
<comment type="similarity">
    <text evidence="3 15">Belongs to the protein kinase superfamily. KdkA/RfaP family.</text>
</comment>
<evidence type="ECO:0000256" key="3">
    <source>
        <dbReference type="ARBA" id="ARBA00010327"/>
    </source>
</evidence>
<evidence type="ECO:0000256" key="1">
    <source>
        <dbReference type="ARBA" id="ARBA00004515"/>
    </source>
</evidence>
<evidence type="ECO:0000256" key="6">
    <source>
        <dbReference type="ARBA" id="ARBA00022519"/>
    </source>
</evidence>
<evidence type="ECO:0000256" key="15">
    <source>
        <dbReference type="HAMAP-Rule" id="MF_00521"/>
    </source>
</evidence>
<dbReference type="GO" id="GO:0016773">
    <property type="term" value="F:phosphotransferase activity, alcohol group as acceptor"/>
    <property type="evidence" value="ECO:0007669"/>
    <property type="project" value="UniProtKB-UniRule"/>
</dbReference>
<proteinExistence type="inferred from homology"/>
<dbReference type="InterPro" id="IPR011009">
    <property type="entry name" value="Kinase-like_dom_sf"/>
</dbReference>
<evidence type="ECO:0000256" key="14">
    <source>
        <dbReference type="ARBA" id="ARBA00034417"/>
    </source>
</evidence>
<evidence type="ECO:0000313" key="16">
    <source>
        <dbReference type="EMBL" id="MDP8187385.1"/>
    </source>
</evidence>
<keyword evidence="8 15" id="KW-0547">Nucleotide-binding</keyword>
<dbReference type="Pfam" id="PF06293">
    <property type="entry name" value="Kdo"/>
    <property type="match status" value="1"/>
</dbReference>
<accession>A0AAW8CQM3</accession>
<keyword evidence="11 15" id="KW-0448">Lipopolysaccharide biosynthesis</keyword>
<evidence type="ECO:0000256" key="4">
    <source>
        <dbReference type="ARBA" id="ARBA00011988"/>
    </source>
</evidence>
<keyword evidence="6 15" id="KW-0997">Cell inner membrane</keyword>
<evidence type="ECO:0000256" key="8">
    <source>
        <dbReference type="ARBA" id="ARBA00022741"/>
    </source>
</evidence>
<dbReference type="SUPFAM" id="SSF56112">
    <property type="entry name" value="Protein kinase-like (PK-like)"/>
    <property type="match status" value="1"/>
</dbReference>
<evidence type="ECO:0000256" key="9">
    <source>
        <dbReference type="ARBA" id="ARBA00022777"/>
    </source>
</evidence>
<dbReference type="NCBIfam" id="NF002475">
    <property type="entry name" value="PRK01723.1"/>
    <property type="match status" value="1"/>
</dbReference>
<evidence type="ECO:0000313" key="17">
    <source>
        <dbReference type="Proteomes" id="UP001230466"/>
    </source>
</evidence>
<organism evidence="16 17">
    <name type="scientific">Pasteurella atlantica</name>
    <dbReference type="NCBI Taxonomy" id="2827233"/>
    <lineage>
        <taxon>Bacteria</taxon>
        <taxon>Pseudomonadati</taxon>
        <taxon>Pseudomonadota</taxon>
        <taxon>Gammaproteobacteria</taxon>
        <taxon>Pasteurellales</taxon>
        <taxon>Pasteurellaceae</taxon>
        <taxon>Pasteurella</taxon>
    </lineage>
</organism>
<comment type="function">
    <text evidence="15">Catalyzes the ATP-dependent phosphorylation of the 3-deoxy-D-manno-octulosonic acid (Kdo) residue in Kdo-lipid IV(A) at the 4-OH position.</text>
</comment>
<comment type="subcellular location">
    <subcellularLocation>
        <location evidence="1 15">Cell inner membrane</location>
        <topology evidence="1 15">Peripheral membrane protein</topology>
        <orientation evidence="1 15">Cytoplasmic side</orientation>
    </subcellularLocation>
</comment>
<dbReference type="AlphaFoldDB" id="A0AAW8CQM3"/>
<keyword evidence="7 15" id="KW-0808">Transferase</keyword>
<evidence type="ECO:0000256" key="11">
    <source>
        <dbReference type="ARBA" id="ARBA00022985"/>
    </source>
</evidence>
<name>A0AAW8CQM3_9PAST</name>
<protein>
    <recommendedName>
        <fullName evidence="13 15">3-deoxy-D-manno-octulosonic acid kinase</fullName>
        <shortName evidence="15">Kdo kinase</shortName>
        <ecNumber evidence="4 15">2.7.1.166</ecNumber>
    </recommendedName>
</protein>
<keyword evidence="12 15" id="KW-0472">Membrane</keyword>
<dbReference type="InterPro" id="IPR022826">
    <property type="entry name" value="KDO_kinase"/>
</dbReference>
<dbReference type="GO" id="GO:0009244">
    <property type="term" value="P:lipopolysaccharide core region biosynthetic process"/>
    <property type="evidence" value="ECO:0007669"/>
    <property type="project" value="UniProtKB-UniRule"/>
</dbReference>
<dbReference type="HAMAP" id="MF_00521">
    <property type="entry name" value="KDO_kinase"/>
    <property type="match status" value="1"/>
</dbReference>
<evidence type="ECO:0000256" key="7">
    <source>
        <dbReference type="ARBA" id="ARBA00022679"/>
    </source>
</evidence>
<dbReference type="RefSeq" id="WP_211598031.1">
    <property type="nucleotide sequence ID" value="NZ_JAGRQI010000011.1"/>
</dbReference>
<evidence type="ECO:0000256" key="12">
    <source>
        <dbReference type="ARBA" id="ARBA00023136"/>
    </source>
</evidence>
<evidence type="ECO:0000256" key="2">
    <source>
        <dbReference type="ARBA" id="ARBA00004713"/>
    </source>
</evidence>
<dbReference type="EC" id="2.7.1.166" evidence="4 15"/>
<reference evidence="16" key="1">
    <citation type="journal article" date="2023" name="Front. Microbiol.">
        <title>Phylogeography and host specificity of Pasteurellaceae pathogenic to sea-farmed fish in the north-east Atlantic.</title>
        <authorList>
            <person name="Gulla S."/>
            <person name="Colquhoun D.J."/>
            <person name="Olsen A.B."/>
            <person name="Spilsberg B."/>
            <person name="Lagesen K."/>
            <person name="Aakesson C.P."/>
            <person name="Strom S."/>
            <person name="Manji F."/>
            <person name="Birkbeck T.H."/>
            <person name="Nilsen H.K."/>
        </authorList>
    </citation>
    <scope>NUCLEOTIDE SEQUENCE</scope>
    <source>
        <strain evidence="16">VIB1234</strain>
    </source>
</reference>
<comment type="pathway">
    <text evidence="2 15">Bacterial outer membrane biogenesis; LPS core biosynthesis.</text>
</comment>
<evidence type="ECO:0000256" key="10">
    <source>
        <dbReference type="ARBA" id="ARBA00022840"/>
    </source>
</evidence>
<dbReference type="GO" id="GO:0005886">
    <property type="term" value="C:plasma membrane"/>
    <property type="evidence" value="ECO:0007669"/>
    <property type="project" value="UniProtKB-SubCell"/>
</dbReference>
<evidence type="ECO:0000256" key="5">
    <source>
        <dbReference type="ARBA" id="ARBA00022475"/>
    </source>
</evidence>
<comment type="catalytic activity">
    <reaction evidence="14 15">
        <text>an alpha-Kdo-(2-&gt;6)-lipid IVA + ATP = a 4-O-phospho-alpha-Kdo-(2-&gt;6)-lipid IVA + ADP + H(+)</text>
        <dbReference type="Rhea" id="RHEA:74271"/>
        <dbReference type="ChEBI" id="CHEBI:15378"/>
        <dbReference type="ChEBI" id="CHEBI:30616"/>
        <dbReference type="ChEBI" id="CHEBI:176428"/>
        <dbReference type="ChEBI" id="CHEBI:193140"/>
        <dbReference type="ChEBI" id="CHEBI:456216"/>
        <dbReference type="EC" id="2.7.1.166"/>
    </reaction>
</comment>
<comment type="caution">
    <text evidence="16">The sequence shown here is derived from an EMBL/GenBank/DDBJ whole genome shotgun (WGS) entry which is preliminary data.</text>
</comment>
<dbReference type="GO" id="GO:0016301">
    <property type="term" value="F:kinase activity"/>
    <property type="evidence" value="ECO:0007669"/>
    <property type="project" value="UniProtKB-KW"/>
</dbReference>
<gene>
    <name evidence="15" type="primary">kdkA</name>
    <name evidence="16" type="ORF">QJU78_06330</name>
</gene>
<dbReference type="Proteomes" id="UP001230466">
    <property type="component" value="Unassembled WGS sequence"/>
</dbReference>
<dbReference type="Gene3D" id="1.10.510.10">
    <property type="entry name" value="Transferase(Phosphotransferase) domain 1"/>
    <property type="match status" value="1"/>
</dbReference>
<dbReference type="EMBL" id="JASAYJ010000011">
    <property type="protein sequence ID" value="MDP8187385.1"/>
    <property type="molecule type" value="Genomic_DNA"/>
</dbReference>